<dbReference type="PROSITE" id="PS50206">
    <property type="entry name" value="RHODANESE_3"/>
    <property type="match status" value="2"/>
</dbReference>
<dbReference type="InterPro" id="IPR001763">
    <property type="entry name" value="Rhodanese-like_dom"/>
</dbReference>
<gene>
    <name evidence="4" type="ORF">SUTH_00395</name>
</gene>
<dbReference type="RefSeq" id="WP_041096680.1">
    <property type="nucleotide sequence ID" value="NZ_AP012547.1"/>
</dbReference>
<reference evidence="4 5" key="1">
    <citation type="journal article" date="2014" name="Syst. Appl. Microbiol.">
        <title>Complete genomes of freshwater sulfur oxidizers Sulfuricella denitrificans skB26 and Sulfuritalea hydrogenivorans sk43H: genetic insights into the sulfur oxidation pathway of betaproteobacteria.</title>
        <authorList>
            <person name="Watanabe T."/>
            <person name="Kojima H."/>
            <person name="Fukui M."/>
        </authorList>
    </citation>
    <scope>NUCLEOTIDE SEQUENCE [LARGE SCALE GENOMIC DNA]</scope>
    <source>
        <strain evidence="4">DSM22779</strain>
    </source>
</reference>
<keyword evidence="5" id="KW-1185">Reference proteome</keyword>
<dbReference type="InterPro" id="IPR036873">
    <property type="entry name" value="Rhodanese-like_dom_sf"/>
</dbReference>
<dbReference type="InterPro" id="IPR051126">
    <property type="entry name" value="Thiosulfate_sulfurtransferase"/>
</dbReference>
<name>W0SAF5_9PROT</name>
<dbReference type="Pfam" id="PF00581">
    <property type="entry name" value="Rhodanese"/>
    <property type="match status" value="2"/>
</dbReference>
<accession>W0SAF5</accession>
<evidence type="ECO:0000256" key="1">
    <source>
        <dbReference type="ARBA" id="ARBA00022737"/>
    </source>
</evidence>
<dbReference type="SUPFAM" id="SSF52821">
    <property type="entry name" value="Rhodanese/Cell cycle control phosphatase"/>
    <property type="match status" value="2"/>
</dbReference>
<evidence type="ECO:0000313" key="5">
    <source>
        <dbReference type="Proteomes" id="UP000031637"/>
    </source>
</evidence>
<organism evidence="4 5">
    <name type="scientific">Sulfuritalea hydrogenivorans sk43H</name>
    <dbReference type="NCBI Taxonomy" id="1223802"/>
    <lineage>
        <taxon>Bacteria</taxon>
        <taxon>Pseudomonadati</taxon>
        <taxon>Pseudomonadota</taxon>
        <taxon>Betaproteobacteria</taxon>
        <taxon>Nitrosomonadales</taxon>
        <taxon>Sterolibacteriaceae</taxon>
        <taxon>Sulfuritalea</taxon>
    </lineage>
</organism>
<dbReference type="OrthoDB" id="9781034at2"/>
<dbReference type="HOGENOM" id="CLU_031618_1_7_4"/>
<evidence type="ECO:0000259" key="3">
    <source>
        <dbReference type="PROSITE" id="PS50206"/>
    </source>
</evidence>
<keyword evidence="1" id="KW-0677">Repeat</keyword>
<dbReference type="CDD" id="cd01448">
    <property type="entry name" value="TST_Repeat_1"/>
    <property type="match status" value="1"/>
</dbReference>
<evidence type="ECO:0000256" key="2">
    <source>
        <dbReference type="SAM" id="SignalP"/>
    </source>
</evidence>
<keyword evidence="2" id="KW-0732">Signal</keyword>
<dbReference type="Proteomes" id="UP000031637">
    <property type="component" value="Chromosome"/>
</dbReference>
<dbReference type="PANTHER" id="PTHR43855">
    <property type="entry name" value="THIOSULFATE SULFURTRANSFERASE"/>
    <property type="match status" value="1"/>
</dbReference>
<dbReference type="STRING" id="1223802.SUTH_00395"/>
<dbReference type="AlphaFoldDB" id="W0SAF5"/>
<dbReference type="PANTHER" id="PTHR43855:SF1">
    <property type="entry name" value="THIOSULFATE SULFURTRANSFERASE"/>
    <property type="match status" value="1"/>
</dbReference>
<feature type="chain" id="PRO_5004796167" evidence="2">
    <location>
        <begin position="27"/>
        <end position="312"/>
    </location>
</feature>
<proteinExistence type="predicted"/>
<dbReference type="EMBL" id="AP012547">
    <property type="protein sequence ID" value="BAO28209.1"/>
    <property type="molecule type" value="Genomic_DNA"/>
</dbReference>
<feature type="domain" description="Rhodanese" evidence="3">
    <location>
        <begin position="189"/>
        <end position="300"/>
    </location>
</feature>
<protein>
    <submittedName>
        <fullName evidence="4">Rhodanese-like protein</fullName>
    </submittedName>
</protein>
<dbReference type="Gene3D" id="3.40.250.10">
    <property type="entry name" value="Rhodanese-like domain"/>
    <property type="match status" value="2"/>
</dbReference>
<feature type="signal peptide" evidence="2">
    <location>
        <begin position="1"/>
        <end position="26"/>
    </location>
</feature>
<sequence length="312" mass="35261">MIRFHGTTLRLIFLLCLLGLCGMARAAPPDFLVDAAWLEARLKQPKLVILEVRYFPHRYDTVGHLPGAVQVQRFKDLGDNDSAVLMRLPSRAAFQATLRRWGVDNDSTLVLYDDSRSVLASRLYFLLVYFGYDMARVKILDGGTIEWSAFNELSKERVSPKPGKVTLQPGKREMLAEWTDVHDRVVARRDPKVVLLDARPREMYSGKIIRHSVQGGHIPGARNVVSLDATDAQSQKWLGMAEVAALYKDVPKDATIITYCHDGFRSTLAWLQLRALGYRDVRFFNGGWSQWDHSLTLPVVQGDAPFDADFSL</sequence>
<dbReference type="KEGG" id="shd:SUTH_00395"/>
<dbReference type="SMART" id="SM00450">
    <property type="entry name" value="RHOD"/>
    <property type="match status" value="2"/>
</dbReference>
<evidence type="ECO:0000313" key="4">
    <source>
        <dbReference type="EMBL" id="BAO28209.1"/>
    </source>
</evidence>
<feature type="domain" description="Rhodanese" evidence="3">
    <location>
        <begin position="43"/>
        <end position="156"/>
    </location>
</feature>